<name>A0A8C4XFY4_ERPCA</name>
<dbReference type="SUPFAM" id="SSF82199">
    <property type="entry name" value="SET domain"/>
    <property type="match status" value="1"/>
</dbReference>
<dbReference type="PANTHER" id="PTHR46167:SF1">
    <property type="entry name" value="N-LYSINE METHYLTRANSFERASE KMT5A"/>
    <property type="match status" value="1"/>
</dbReference>
<sequence>MKLCNDIEKTSFCRRQPTLHHIKKRIAQQGWTNNIPSATKINEMWKPAGSMEDIPQDKYIQRYVSSQKWKGLVVCDDIPGKGRGVYTSRRFQKGEVVCDYHGENISRKEGELKMKNVEAGEMGYLYFCKNAKTGGLLHQRPDITLSKSPGYGNGPRDVVLFIAKKDIEANKELLFDYGVERKYSLSPWLSNKLSTH</sequence>
<dbReference type="AlphaFoldDB" id="A0A8C4XFY4"/>
<dbReference type="Ensembl" id="ENSECRT00000028563.1">
    <property type="protein sequence ID" value="ENSECRP00000027978.1"/>
    <property type="gene ID" value="ENSECRG00000018923.1"/>
</dbReference>
<dbReference type="InterPro" id="IPR051760">
    <property type="entry name" value="KMT5A"/>
</dbReference>
<dbReference type="GeneTree" id="ENSGT01050000245052"/>
<organism evidence="2 3">
    <name type="scientific">Erpetoichthys calabaricus</name>
    <name type="common">Rope fish</name>
    <name type="synonym">Calamoichthys calabaricus</name>
    <dbReference type="NCBI Taxonomy" id="27687"/>
    <lineage>
        <taxon>Eukaryota</taxon>
        <taxon>Metazoa</taxon>
        <taxon>Chordata</taxon>
        <taxon>Craniata</taxon>
        <taxon>Vertebrata</taxon>
        <taxon>Euteleostomi</taxon>
        <taxon>Actinopterygii</taxon>
        <taxon>Polypteriformes</taxon>
        <taxon>Polypteridae</taxon>
        <taxon>Erpetoichthys</taxon>
    </lineage>
</organism>
<dbReference type="GO" id="GO:0006357">
    <property type="term" value="P:regulation of transcription by RNA polymerase II"/>
    <property type="evidence" value="ECO:0007669"/>
    <property type="project" value="TreeGrafter"/>
</dbReference>
<dbReference type="GO" id="GO:0005634">
    <property type="term" value="C:nucleus"/>
    <property type="evidence" value="ECO:0007669"/>
    <property type="project" value="TreeGrafter"/>
</dbReference>
<dbReference type="InterPro" id="IPR001214">
    <property type="entry name" value="SET_dom"/>
</dbReference>
<proteinExistence type="predicted"/>
<protein>
    <recommendedName>
        <fullName evidence="1">SET domain-containing protein</fullName>
    </recommendedName>
</protein>
<dbReference type="Gene3D" id="2.170.270.10">
    <property type="entry name" value="SET domain"/>
    <property type="match status" value="1"/>
</dbReference>
<dbReference type="GO" id="GO:0043516">
    <property type="term" value="P:regulation of DNA damage response, signal transduction by p53 class mediator"/>
    <property type="evidence" value="ECO:0007669"/>
    <property type="project" value="TreeGrafter"/>
</dbReference>
<dbReference type="PROSITE" id="PS50280">
    <property type="entry name" value="SET"/>
    <property type="match status" value="1"/>
</dbReference>
<evidence type="ECO:0000313" key="3">
    <source>
        <dbReference type="Proteomes" id="UP000694620"/>
    </source>
</evidence>
<reference evidence="2" key="1">
    <citation type="submission" date="2025-08" db="UniProtKB">
        <authorList>
            <consortium name="Ensembl"/>
        </authorList>
    </citation>
    <scope>IDENTIFICATION</scope>
</reference>
<dbReference type="InterPro" id="IPR046341">
    <property type="entry name" value="SET_dom_sf"/>
</dbReference>
<reference evidence="2" key="2">
    <citation type="submission" date="2025-09" db="UniProtKB">
        <authorList>
            <consortium name="Ensembl"/>
        </authorList>
    </citation>
    <scope>IDENTIFICATION</scope>
</reference>
<feature type="domain" description="SET" evidence="1">
    <location>
        <begin position="70"/>
        <end position="178"/>
    </location>
</feature>
<evidence type="ECO:0000259" key="1">
    <source>
        <dbReference type="PROSITE" id="PS50280"/>
    </source>
</evidence>
<dbReference type="GO" id="GO:0042799">
    <property type="term" value="F:histone H4K20 methyltransferase activity"/>
    <property type="evidence" value="ECO:0007669"/>
    <property type="project" value="TreeGrafter"/>
</dbReference>
<dbReference type="Pfam" id="PF00856">
    <property type="entry name" value="SET"/>
    <property type="match status" value="1"/>
</dbReference>
<keyword evidence="3" id="KW-1185">Reference proteome</keyword>
<dbReference type="Proteomes" id="UP000694620">
    <property type="component" value="Unassembled WGS sequence"/>
</dbReference>
<accession>A0A8C4XFY4</accession>
<dbReference type="PANTHER" id="PTHR46167">
    <property type="entry name" value="N-LYSINE METHYLTRANSFERASE KMT5A"/>
    <property type="match status" value="1"/>
</dbReference>
<evidence type="ECO:0000313" key="2">
    <source>
        <dbReference type="Ensembl" id="ENSECRP00000027978.1"/>
    </source>
</evidence>
<dbReference type="GO" id="GO:0005700">
    <property type="term" value="C:polytene chromosome"/>
    <property type="evidence" value="ECO:0007669"/>
    <property type="project" value="TreeGrafter"/>
</dbReference>